<evidence type="ECO:0000313" key="2">
    <source>
        <dbReference type="EMBL" id="SUV15120.1"/>
    </source>
</evidence>
<reference evidence="1 3" key="1">
    <citation type="submission" date="2017-03" db="EMBL/GenBank/DDBJ databases">
        <title>The whole genome sequencing and assembly of Lysinibacillus sphaericus DSM 28T strain.</title>
        <authorList>
            <person name="Lee Y.-J."/>
            <person name="Yi H."/>
            <person name="Bahn Y.-S."/>
            <person name="Kim J.F."/>
            <person name="Lee D.-W."/>
        </authorList>
    </citation>
    <scope>NUCLEOTIDE SEQUENCE [LARGE SCALE GENOMIC DNA]</scope>
    <source>
        <strain evidence="1 3">DSM 28</strain>
    </source>
</reference>
<dbReference type="GeneID" id="48278981"/>
<name>A0A2S0K668_LYSSH</name>
<organism evidence="1 3">
    <name type="scientific">Lysinibacillus sphaericus</name>
    <name type="common">Bacillus sphaericus</name>
    <dbReference type="NCBI Taxonomy" id="1421"/>
    <lineage>
        <taxon>Bacteria</taxon>
        <taxon>Bacillati</taxon>
        <taxon>Bacillota</taxon>
        <taxon>Bacilli</taxon>
        <taxon>Bacillales</taxon>
        <taxon>Bacillaceae</taxon>
        <taxon>Lysinibacillus</taxon>
    </lineage>
</organism>
<protein>
    <submittedName>
        <fullName evidence="2">Uncharacterized conserved protein</fullName>
    </submittedName>
</protein>
<evidence type="ECO:0000313" key="1">
    <source>
        <dbReference type="EMBL" id="AVK98861.1"/>
    </source>
</evidence>
<reference evidence="2 4" key="2">
    <citation type="submission" date="2018-06" db="EMBL/GenBank/DDBJ databases">
        <authorList>
            <consortium name="Pathogen Informatics"/>
            <person name="Doyle S."/>
        </authorList>
    </citation>
    <scope>NUCLEOTIDE SEQUENCE [LARGE SCALE GENOMIC DNA]</scope>
    <source>
        <strain evidence="2 4">NCTC10338</strain>
    </source>
</reference>
<dbReference type="EMBL" id="CP019980">
    <property type="protein sequence ID" value="AVK98861.1"/>
    <property type="molecule type" value="Genomic_DNA"/>
</dbReference>
<dbReference type="Proteomes" id="UP000238825">
    <property type="component" value="Chromosome"/>
</dbReference>
<gene>
    <name evidence="1" type="ORF">LS41612_22505</name>
    <name evidence="2" type="ORF">NCTC10338_00139</name>
</gene>
<dbReference type="RefSeq" id="WP_024362650.1">
    <property type="nucleotide sequence ID" value="NZ_BJNS01000014.1"/>
</dbReference>
<dbReference type="EMBL" id="UFSZ01000001">
    <property type="protein sequence ID" value="SUV15120.1"/>
    <property type="molecule type" value="Genomic_DNA"/>
</dbReference>
<evidence type="ECO:0000313" key="4">
    <source>
        <dbReference type="Proteomes" id="UP000255295"/>
    </source>
</evidence>
<proteinExistence type="predicted"/>
<evidence type="ECO:0000313" key="3">
    <source>
        <dbReference type="Proteomes" id="UP000238825"/>
    </source>
</evidence>
<dbReference type="Proteomes" id="UP000255295">
    <property type="component" value="Unassembled WGS sequence"/>
</dbReference>
<dbReference type="AlphaFoldDB" id="A0A2S0K668"/>
<sequence>MKESDLYEPLKQFLLNQMRCQSIYAEVGLYDVVALKGNVTIVVEMKKHLNFKVLEQAYRARTASDYYFISVPEPKQYHGWFIRDILKKYGIGLIYVDVEKQQAHIEEWGVRSRAKNHSIRHLIREGYHDKLTGGLKSGEFRTEYGETIERVKTFLKWHRRDRWATVDEILEYVQTHYSSPKASLTATLKETWNAEWCEWKIEKRKTYFRYKEGEQA</sequence>
<accession>A0A2S0K668</accession>